<name>A0AAV4VMQ8_9ARAC</name>
<reference evidence="2 3" key="1">
    <citation type="submission" date="2021-06" db="EMBL/GenBank/DDBJ databases">
        <title>Caerostris darwini draft genome.</title>
        <authorList>
            <person name="Kono N."/>
            <person name="Arakawa K."/>
        </authorList>
    </citation>
    <scope>NUCLEOTIDE SEQUENCE [LARGE SCALE GENOMIC DNA]</scope>
</reference>
<dbReference type="Proteomes" id="UP001054837">
    <property type="component" value="Unassembled WGS sequence"/>
</dbReference>
<feature type="compositionally biased region" description="Polar residues" evidence="1">
    <location>
        <begin position="41"/>
        <end position="54"/>
    </location>
</feature>
<gene>
    <name evidence="2" type="ORF">CDAR_228881</name>
</gene>
<keyword evidence="3" id="KW-1185">Reference proteome</keyword>
<protein>
    <submittedName>
        <fullName evidence="2">Uncharacterized protein</fullName>
    </submittedName>
</protein>
<feature type="region of interest" description="Disordered" evidence="1">
    <location>
        <begin position="40"/>
        <end position="71"/>
    </location>
</feature>
<dbReference type="EMBL" id="BPLQ01013288">
    <property type="protein sequence ID" value="GIY71084.1"/>
    <property type="molecule type" value="Genomic_DNA"/>
</dbReference>
<evidence type="ECO:0000256" key="1">
    <source>
        <dbReference type="SAM" id="MobiDB-lite"/>
    </source>
</evidence>
<accession>A0AAV4VMQ8</accession>
<proteinExistence type="predicted"/>
<evidence type="ECO:0000313" key="2">
    <source>
        <dbReference type="EMBL" id="GIY71084.1"/>
    </source>
</evidence>
<evidence type="ECO:0000313" key="3">
    <source>
        <dbReference type="Proteomes" id="UP001054837"/>
    </source>
</evidence>
<dbReference type="AlphaFoldDB" id="A0AAV4VMQ8"/>
<sequence length="71" mass="7976">MVLGNGKLTYCFIFRDDEVKGMLNGIPNLDPLSRIPRKPTETFNFSSNRKSQIHPSLAREARVKVSADNPS</sequence>
<comment type="caution">
    <text evidence="2">The sequence shown here is derived from an EMBL/GenBank/DDBJ whole genome shotgun (WGS) entry which is preliminary data.</text>
</comment>
<organism evidence="2 3">
    <name type="scientific">Caerostris darwini</name>
    <dbReference type="NCBI Taxonomy" id="1538125"/>
    <lineage>
        <taxon>Eukaryota</taxon>
        <taxon>Metazoa</taxon>
        <taxon>Ecdysozoa</taxon>
        <taxon>Arthropoda</taxon>
        <taxon>Chelicerata</taxon>
        <taxon>Arachnida</taxon>
        <taxon>Araneae</taxon>
        <taxon>Araneomorphae</taxon>
        <taxon>Entelegynae</taxon>
        <taxon>Araneoidea</taxon>
        <taxon>Araneidae</taxon>
        <taxon>Caerostris</taxon>
    </lineage>
</organism>